<evidence type="ECO:0000313" key="3">
    <source>
        <dbReference type="Proteomes" id="UP000289856"/>
    </source>
</evidence>
<dbReference type="InterPro" id="IPR000182">
    <property type="entry name" value="GNAT_dom"/>
</dbReference>
<dbReference type="SUPFAM" id="SSF55729">
    <property type="entry name" value="Acyl-CoA N-acyltransferases (Nat)"/>
    <property type="match status" value="1"/>
</dbReference>
<protein>
    <submittedName>
        <fullName evidence="2">N-acetyltransferase GCN5</fullName>
    </submittedName>
</protein>
<dbReference type="GO" id="GO:0016747">
    <property type="term" value="F:acyltransferase activity, transferring groups other than amino-acyl groups"/>
    <property type="evidence" value="ECO:0007669"/>
    <property type="project" value="InterPro"/>
</dbReference>
<reference evidence="2 3" key="1">
    <citation type="submission" date="2019-01" db="EMBL/GenBank/DDBJ databases">
        <title>Complete genome sequence of Cohnella hallensis HS21 isolated from Korean fir (Abies koreana) rhizospheric soil.</title>
        <authorList>
            <person name="Jiang L."/>
            <person name="Kang S.W."/>
            <person name="Kim S."/>
            <person name="Jung J."/>
            <person name="Kim C.Y."/>
            <person name="Kim D.H."/>
            <person name="Kim S.W."/>
            <person name="Lee J."/>
        </authorList>
    </citation>
    <scope>NUCLEOTIDE SEQUENCE [LARGE SCALE GENOMIC DNA]</scope>
    <source>
        <strain evidence="2 3">HS21</strain>
    </source>
</reference>
<dbReference type="PROSITE" id="PS51186">
    <property type="entry name" value="GNAT"/>
    <property type="match status" value="1"/>
</dbReference>
<evidence type="ECO:0000259" key="1">
    <source>
        <dbReference type="PROSITE" id="PS51186"/>
    </source>
</evidence>
<evidence type="ECO:0000313" key="2">
    <source>
        <dbReference type="EMBL" id="BBI34019.1"/>
    </source>
</evidence>
<dbReference type="Gene3D" id="3.40.630.30">
    <property type="match status" value="1"/>
</dbReference>
<accession>A0A3T1D7J6</accession>
<sequence>MPVSIVKSDEEILTTYTLMKQLRPHLKEETYLSKIKHLQLEYGYKLIVIFENGVAKAAAGYRICDSLAWGKYLYVDDLITDQESRSSGYGKQLFDLLDEELLKNQCDGMHLDSGVQRHDAHRFYLNRKMKITCHHFEKSY</sequence>
<dbReference type="InterPro" id="IPR016181">
    <property type="entry name" value="Acyl_CoA_acyltransferase"/>
</dbReference>
<name>A0A3T1D7J6_9BACL</name>
<keyword evidence="2" id="KW-0808">Transferase</keyword>
<keyword evidence="3" id="KW-1185">Reference proteome</keyword>
<dbReference type="KEGG" id="cohn:KCTCHS21_34180"/>
<dbReference type="OrthoDB" id="9805924at2"/>
<proteinExistence type="predicted"/>
<dbReference type="Proteomes" id="UP000289856">
    <property type="component" value="Chromosome"/>
</dbReference>
<dbReference type="EMBL" id="AP019400">
    <property type="protein sequence ID" value="BBI34019.1"/>
    <property type="molecule type" value="Genomic_DNA"/>
</dbReference>
<gene>
    <name evidence="2" type="ORF">KCTCHS21_34180</name>
</gene>
<feature type="domain" description="N-acetyltransferase" evidence="1">
    <location>
        <begin position="1"/>
        <end position="140"/>
    </location>
</feature>
<dbReference type="AlphaFoldDB" id="A0A3T1D7J6"/>
<dbReference type="RefSeq" id="WP_130610673.1">
    <property type="nucleotide sequence ID" value="NZ_AP019400.1"/>
</dbReference>
<organism evidence="2 3">
    <name type="scientific">Cohnella abietis</name>
    <dbReference type="NCBI Taxonomy" id="2507935"/>
    <lineage>
        <taxon>Bacteria</taxon>
        <taxon>Bacillati</taxon>
        <taxon>Bacillota</taxon>
        <taxon>Bacilli</taxon>
        <taxon>Bacillales</taxon>
        <taxon>Paenibacillaceae</taxon>
        <taxon>Cohnella</taxon>
    </lineage>
</organism>
<dbReference type="Pfam" id="PF00583">
    <property type="entry name" value="Acetyltransf_1"/>
    <property type="match status" value="1"/>
</dbReference>